<dbReference type="EMBL" id="CP043046">
    <property type="protein sequence ID" value="QEI07200.1"/>
    <property type="molecule type" value="Genomic_DNA"/>
</dbReference>
<dbReference type="SMART" id="SM00363">
    <property type="entry name" value="S4"/>
    <property type="match status" value="1"/>
</dbReference>
<evidence type="ECO:0000313" key="8">
    <source>
        <dbReference type="Proteomes" id="UP000325161"/>
    </source>
</evidence>
<dbReference type="AlphaFoldDB" id="A0A5C0B204"/>
<dbReference type="Gene3D" id="3.10.290.10">
    <property type="entry name" value="RNA-binding S4 domain"/>
    <property type="match status" value="1"/>
</dbReference>
<dbReference type="CDD" id="cd00165">
    <property type="entry name" value="S4"/>
    <property type="match status" value="1"/>
</dbReference>
<organism evidence="7 8">
    <name type="scientific">Pigmentiphaga aceris</name>
    <dbReference type="NCBI Taxonomy" id="1940612"/>
    <lineage>
        <taxon>Bacteria</taxon>
        <taxon>Pseudomonadati</taxon>
        <taxon>Pseudomonadota</taxon>
        <taxon>Betaproteobacteria</taxon>
        <taxon>Burkholderiales</taxon>
        <taxon>Alcaligenaceae</taxon>
        <taxon>Pigmentiphaga</taxon>
    </lineage>
</organism>
<dbReference type="SUPFAM" id="SSF55174">
    <property type="entry name" value="Alpha-L RNA-binding motif"/>
    <property type="match status" value="1"/>
</dbReference>
<dbReference type="InterPro" id="IPR036986">
    <property type="entry name" value="S4_RNA-bd_sf"/>
</dbReference>
<feature type="region of interest" description="Disordered" evidence="5">
    <location>
        <begin position="102"/>
        <end position="126"/>
    </location>
</feature>
<dbReference type="GO" id="GO:0003727">
    <property type="term" value="F:single-stranded RNA binding"/>
    <property type="evidence" value="ECO:0007669"/>
    <property type="project" value="InterPro"/>
</dbReference>
<keyword evidence="2 4" id="KW-0694">RNA-binding</keyword>
<dbReference type="InterPro" id="IPR025708">
    <property type="entry name" value="HSP15"/>
</dbReference>
<evidence type="ECO:0000256" key="1">
    <source>
        <dbReference type="ARBA" id="ARBA00008396"/>
    </source>
</evidence>
<dbReference type="GO" id="GO:0003677">
    <property type="term" value="F:DNA binding"/>
    <property type="evidence" value="ECO:0007669"/>
    <property type="project" value="UniProtKB-KW"/>
</dbReference>
<evidence type="ECO:0000313" key="7">
    <source>
        <dbReference type="EMBL" id="QEI07200.1"/>
    </source>
</evidence>
<sequence length="126" mass="14539">MDDQRIDKWLWAARFFKTRSIAQAAVETGKVKLAGERPKPARAVRVGDRIEVRAGDQVFEVIVRGLSGMRGPATFARTLYDETPDGLKRRLEVIELNRQAYEPSREIKGRPTKQDRRQLDSWRDQS</sequence>
<evidence type="ECO:0000256" key="5">
    <source>
        <dbReference type="SAM" id="MobiDB-lite"/>
    </source>
</evidence>
<reference evidence="7 8" key="1">
    <citation type="submission" date="2019-08" db="EMBL/GenBank/DDBJ databases">
        <title>Amphibian skin-associated Pigmentiphaga: genome sequence and occurrence across geography and hosts.</title>
        <authorList>
            <person name="Bletz M.C."/>
            <person name="Bunk B."/>
            <person name="Sproeer C."/>
            <person name="Biwer P."/>
            <person name="Reiter S."/>
            <person name="Rabemananjara F.C.E."/>
            <person name="Schulz S."/>
            <person name="Overmann J."/>
            <person name="Vences M."/>
        </authorList>
    </citation>
    <scope>NUCLEOTIDE SEQUENCE [LARGE SCALE GENOMIC DNA]</scope>
    <source>
        <strain evidence="7 8">Mada1488</strain>
    </source>
</reference>
<evidence type="ECO:0000259" key="6">
    <source>
        <dbReference type="SMART" id="SM00363"/>
    </source>
</evidence>
<gene>
    <name evidence="7" type="ORF">FXN63_16145</name>
</gene>
<dbReference type="KEGG" id="pacr:FXN63_16145"/>
<evidence type="ECO:0000256" key="3">
    <source>
        <dbReference type="ARBA" id="ARBA00023125"/>
    </source>
</evidence>
<keyword evidence="3" id="KW-0238">DNA-binding</keyword>
<dbReference type="Proteomes" id="UP000325161">
    <property type="component" value="Chromosome"/>
</dbReference>
<dbReference type="GO" id="GO:0043023">
    <property type="term" value="F:ribosomal large subunit binding"/>
    <property type="evidence" value="ECO:0007669"/>
    <property type="project" value="InterPro"/>
</dbReference>
<dbReference type="Pfam" id="PF01479">
    <property type="entry name" value="S4"/>
    <property type="match status" value="1"/>
</dbReference>
<protein>
    <submittedName>
        <fullName evidence="7">RNA-binding S4 domain-containing protein</fullName>
    </submittedName>
</protein>
<keyword evidence="8" id="KW-1185">Reference proteome</keyword>
<dbReference type="GO" id="GO:0034605">
    <property type="term" value="P:cellular response to heat"/>
    <property type="evidence" value="ECO:0007669"/>
    <property type="project" value="InterPro"/>
</dbReference>
<feature type="compositionally biased region" description="Basic and acidic residues" evidence="5">
    <location>
        <begin position="103"/>
        <end position="126"/>
    </location>
</feature>
<feature type="domain" description="RNA-binding S4" evidence="6">
    <location>
        <begin position="4"/>
        <end position="66"/>
    </location>
</feature>
<evidence type="ECO:0000256" key="2">
    <source>
        <dbReference type="ARBA" id="ARBA00022884"/>
    </source>
</evidence>
<dbReference type="PIRSF" id="PIRSF016821">
    <property type="entry name" value="HSP15"/>
    <property type="match status" value="1"/>
</dbReference>
<accession>A0A5C0B204</accession>
<name>A0A5C0B204_9BURK</name>
<dbReference type="PROSITE" id="PS50889">
    <property type="entry name" value="S4"/>
    <property type="match status" value="1"/>
</dbReference>
<dbReference type="InterPro" id="IPR002942">
    <property type="entry name" value="S4_RNA-bd"/>
</dbReference>
<evidence type="ECO:0000256" key="4">
    <source>
        <dbReference type="PROSITE-ProRule" id="PRU00182"/>
    </source>
</evidence>
<dbReference type="RefSeq" id="WP_148816247.1">
    <property type="nucleotide sequence ID" value="NZ_CP043046.1"/>
</dbReference>
<comment type="similarity">
    <text evidence="1">Belongs to the HSP15 family.</text>
</comment>
<dbReference type="OrthoDB" id="9797176at2"/>
<proteinExistence type="inferred from homology"/>